<organism evidence="1 2">
    <name type="scientific">Puccinia sorghi</name>
    <dbReference type="NCBI Taxonomy" id="27349"/>
    <lineage>
        <taxon>Eukaryota</taxon>
        <taxon>Fungi</taxon>
        <taxon>Dikarya</taxon>
        <taxon>Basidiomycota</taxon>
        <taxon>Pucciniomycotina</taxon>
        <taxon>Pucciniomycetes</taxon>
        <taxon>Pucciniales</taxon>
        <taxon>Pucciniaceae</taxon>
        <taxon>Puccinia</taxon>
    </lineage>
</organism>
<reference evidence="1 2" key="1">
    <citation type="submission" date="2015-08" db="EMBL/GenBank/DDBJ databases">
        <title>Next Generation Sequencing and Analysis of the Genome of Puccinia sorghi L Schw, the Causal Agent of Maize Common Rust.</title>
        <authorList>
            <person name="Rochi L."/>
            <person name="Burguener G."/>
            <person name="Darino M."/>
            <person name="Turjanski A."/>
            <person name="Kreff E."/>
            <person name="Dieguez M.J."/>
            <person name="Sacco F."/>
        </authorList>
    </citation>
    <scope>NUCLEOTIDE SEQUENCE [LARGE SCALE GENOMIC DNA]</scope>
    <source>
        <strain evidence="1 2">RO10H11247</strain>
    </source>
</reference>
<accession>A0A0L6UNZ6</accession>
<dbReference type="AlphaFoldDB" id="A0A0L6UNZ6"/>
<protein>
    <submittedName>
        <fullName evidence="1">Uncharacterized protein</fullName>
    </submittedName>
</protein>
<proteinExistence type="predicted"/>
<dbReference type="Proteomes" id="UP000037035">
    <property type="component" value="Unassembled WGS sequence"/>
</dbReference>
<comment type="caution">
    <text evidence="1">The sequence shown here is derived from an EMBL/GenBank/DDBJ whole genome shotgun (WGS) entry which is preliminary data.</text>
</comment>
<gene>
    <name evidence="1" type="ORF">VP01_4528g1</name>
</gene>
<name>A0A0L6UNZ6_9BASI</name>
<evidence type="ECO:0000313" key="1">
    <source>
        <dbReference type="EMBL" id="KNZ50249.1"/>
    </source>
</evidence>
<dbReference type="EMBL" id="LAVV01009644">
    <property type="protein sequence ID" value="KNZ50249.1"/>
    <property type="molecule type" value="Genomic_DNA"/>
</dbReference>
<dbReference type="VEuPathDB" id="FungiDB:VP01_4528g1"/>
<evidence type="ECO:0000313" key="2">
    <source>
        <dbReference type="Proteomes" id="UP000037035"/>
    </source>
</evidence>
<keyword evidence="2" id="KW-1185">Reference proteome</keyword>
<sequence length="79" mass="9094">MVHQDGKWEDIKSENQDAVNLFSSWASIPWNFPVPGKQTSRFQTTLTPDITAAIFDHDQQVANQTQANNWKIYIPFILC</sequence>